<protein>
    <recommendedName>
        <fullName evidence="4">DUF2238 domain-containing protein</fullName>
    </recommendedName>
</protein>
<feature type="transmembrane region" description="Helical" evidence="1">
    <location>
        <begin position="20"/>
        <end position="42"/>
    </location>
</feature>
<accession>A0ABV7DZL6</accession>
<reference evidence="3" key="1">
    <citation type="journal article" date="2019" name="Int. J. Syst. Evol. Microbiol.">
        <title>The Global Catalogue of Microorganisms (GCM) 10K type strain sequencing project: providing services to taxonomists for standard genome sequencing and annotation.</title>
        <authorList>
            <consortium name="The Broad Institute Genomics Platform"/>
            <consortium name="The Broad Institute Genome Sequencing Center for Infectious Disease"/>
            <person name="Wu L."/>
            <person name="Ma J."/>
        </authorList>
    </citation>
    <scope>NUCLEOTIDE SEQUENCE [LARGE SCALE GENOMIC DNA]</scope>
    <source>
        <strain evidence="3">KCTC 62102</strain>
    </source>
</reference>
<keyword evidence="3" id="KW-1185">Reference proteome</keyword>
<sequence length="216" mass="23733">MPAPSLLVLNGIRLFLTVEMLIALVRGTWLAVFVALSALVLTALPQLLASRVRLFLPNSFLAAIALFVLATIYLGEMHDFYNRLWWWDLVLHGTSAIGFGILGFLLILMLFEGDRYAAPPWAIGVLSFCAAMTVGALWEIFEYAMDQLFGLNMQKSGLDDTMSDLMVDAVGAGLAALAGAAYLKGRSLGFGVAFDSFIDVNRPRFRKLLPRRGARK</sequence>
<evidence type="ECO:0008006" key="4">
    <source>
        <dbReference type="Google" id="ProtNLM"/>
    </source>
</evidence>
<gene>
    <name evidence="2" type="ORF">ACFOD6_19670</name>
</gene>
<dbReference type="RefSeq" id="WP_197646513.1">
    <property type="nucleotide sequence ID" value="NZ_JAEACP010000018.1"/>
</dbReference>
<comment type="caution">
    <text evidence="2">The sequence shown here is derived from an EMBL/GenBank/DDBJ whole genome shotgun (WGS) entry which is preliminary data.</text>
</comment>
<feature type="transmembrane region" description="Helical" evidence="1">
    <location>
        <begin position="165"/>
        <end position="183"/>
    </location>
</feature>
<dbReference type="Proteomes" id="UP001595445">
    <property type="component" value="Unassembled WGS sequence"/>
</dbReference>
<organism evidence="2 3">
    <name type="scientific">Tabrizicola soli</name>
    <dbReference type="NCBI Taxonomy" id="2185115"/>
    <lineage>
        <taxon>Bacteria</taxon>
        <taxon>Pseudomonadati</taxon>
        <taxon>Pseudomonadota</taxon>
        <taxon>Alphaproteobacteria</taxon>
        <taxon>Rhodobacterales</taxon>
        <taxon>Paracoccaceae</taxon>
        <taxon>Tabrizicola</taxon>
    </lineage>
</organism>
<evidence type="ECO:0000313" key="2">
    <source>
        <dbReference type="EMBL" id="MFC3088265.1"/>
    </source>
</evidence>
<feature type="transmembrane region" description="Helical" evidence="1">
    <location>
        <begin position="54"/>
        <end position="74"/>
    </location>
</feature>
<name>A0ABV7DZL6_9RHOB</name>
<keyword evidence="1" id="KW-1133">Transmembrane helix</keyword>
<feature type="transmembrane region" description="Helical" evidence="1">
    <location>
        <begin position="86"/>
        <end position="111"/>
    </location>
</feature>
<evidence type="ECO:0000313" key="3">
    <source>
        <dbReference type="Proteomes" id="UP001595445"/>
    </source>
</evidence>
<dbReference type="InterPro" id="IPR014509">
    <property type="entry name" value="YjdF-like"/>
</dbReference>
<dbReference type="Pfam" id="PF09997">
    <property type="entry name" value="DUF2238"/>
    <property type="match status" value="1"/>
</dbReference>
<feature type="transmembrane region" description="Helical" evidence="1">
    <location>
        <begin position="123"/>
        <end position="145"/>
    </location>
</feature>
<keyword evidence="1" id="KW-0812">Transmembrane</keyword>
<proteinExistence type="predicted"/>
<keyword evidence="1" id="KW-0472">Membrane</keyword>
<dbReference type="EMBL" id="JBHRSM010000051">
    <property type="protein sequence ID" value="MFC3088265.1"/>
    <property type="molecule type" value="Genomic_DNA"/>
</dbReference>
<evidence type="ECO:0000256" key="1">
    <source>
        <dbReference type="SAM" id="Phobius"/>
    </source>
</evidence>